<dbReference type="Gene3D" id="3.30.500.10">
    <property type="entry name" value="MHC class I-like antigen recognition-like"/>
    <property type="match status" value="1"/>
</dbReference>
<sequence length="506" mass="58670">MERESCYYLYKYPVCVYVCMYMYIFMHLYTHTQIQCYCSIIQKRMYEEGKLFLLFYIAIINDLYMIFFRSSRSVSRTFFPSRKTANKAKMLEKARPSPVKFTFLNLRSPWFQFTLGALVLLMEGRSVSSTHNLYYSLTMWEHTGDPVHFVLHNYLDYESLYYYDNNIREVIPHATWINKAEKEYPGYWKQNQLGAASLERGLRADLLYLKNNINQTMSTLTWQMSFGCMLHPDNTTSSYYKTAYNGKDFLAFDTVKGSWTALSVEGQNNKLEWDARNVTNKSFKTFLELGCIAWLKKYLEYLEGVSLKKNPPKARVTIRVKPDGEEVLTCRAYGFSPKEISVNWVNDRDVITAGVVYGNVTPNFDGTFYTWLRITVDPKERSNFQCRMEHEMLKKPIKVFLRKPGTSGSAIGGGIGVFLGLLLVAALFAYSRKRRHVDQQTGKTQKVEQEAEVTQNVEQEAEVTQNIKEEADVTSDVEPETERKQSEAQEAREAESTGKVLYDTSD</sequence>
<dbReference type="GO" id="GO:0005615">
    <property type="term" value="C:extracellular space"/>
    <property type="evidence" value="ECO:0000318"/>
    <property type="project" value="GO_Central"/>
</dbReference>
<dbReference type="Gene3D" id="2.60.40.10">
    <property type="entry name" value="Immunoglobulins"/>
    <property type="match status" value="1"/>
</dbReference>
<feature type="transmembrane region" description="Helical" evidence="12">
    <location>
        <begin position="51"/>
        <end position="68"/>
    </location>
</feature>
<dbReference type="InterPro" id="IPR050208">
    <property type="entry name" value="MHC_class-I_related"/>
</dbReference>
<dbReference type="InParanoid" id="A0A803TQH7"/>
<dbReference type="PROSITE" id="PS50835">
    <property type="entry name" value="IG_LIKE"/>
    <property type="match status" value="1"/>
</dbReference>
<dbReference type="Bgee" id="ENSACAG00000000468">
    <property type="expression patterns" value="Expressed in brain and 5 other cell types or tissues"/>
</dbReference>
<dbReference type="SMART" id="SM00407">
    <property type="entry name" value="IGc1"/>
    <property type="match status" value="1"/>
</dbReference>
<reference evidence="14" key="3">
    <citation type="submission" date="2025-09" db="UniProtKB">
        <authorList>
            <consortium name="Ensembl"/>
        </authorList>
    </citation>
    <scope>IDENTIFICATION</scope>
</reference>
<dbReference type="Ensembl" id="ENSACAT00000047601.1">
    <property type="protein sequence ID" value="ENSACAP00000037467.1"/>
    <property type="gene ID" value="ENSACAG00000000468.3"/>
</dbReference>
<feature type="transmembrane region" description="Helical" evidence="12">
    <location>
        <begin position="410"/>
        <end position="430"/>
    </location>
</feature>
<dbReference type="InterPro" id="IPR013783">
    <property type="entry name" value="Ig-like_fold"/>
</dbReference>
<evidence type="ECO:0000256" key="7">
    <source>
        <dbReference type="ARBA" id="ARBA00023136"/>
    </source>
</evidence>
<dbReference type="PRINTS" id="PR01638">
    <property type="entry name" value="MHCCLASSI"/>
</dbReference>
<protein>
    <recommendedName>
        <fullName evidence="13">Ig-like domain-containing protein</fullName>
    </recommendedName>
</protein>
<dbReference type="Pfam" id="PF00129">
    <property type="entry name" value="MHC_I"/>
    <property type="match status" value="1"/>
</dbReference>
<dbReference type="InterPro" id="IPR011161">
    <property type="entry name" value="MHC_I-like_Ag-recog"/>
</dbReference>
<dbReference type="FunFam" id="2.60.40.10:FF:000204">
    <property type="entry name" value="Major histocompatibility complex, class I-related protein"/>
    <property type="match status" value="1"/>
</dbReference>
<keyword evidence="5" id="KW-0391">Immunity</keyword>
<dbReference type="InterPro" id="IPR037055">
    <property type="entry name" value="MHC_I-like_Ag-recog_sf"/>
</dbReference>
<dbReference type="Proteomes" id="UP000001646">
    <property type="component" value="Unplaced"/>
</dbReference>
<comment type="similarity">
    <text evidence="10">Belongs to the MHC class I family.</text>
</comment>
<evidence type="ECO:0000256" key="1">
    <source>
        <dbReference type="ARBA" id="ARBA00004479"/>
    </source>
</evidence>
<keyword evidence="8" id="KW-1015">Disulfide bond</keyword>
<feature type="transmembrane region" description="Helical" evidence="12">
    <location>
        <begin position="12"/>
        <end position="30"/>
    </location>
</feature>
<keyword evidence="15" id="KW-1185">Reference proteome</keyword>
<evidence type="ECO:0000256" key="11">
    <source>
        <dbReference type="SAM" id="MobiDB-lite"/>
    </source>
</evidence>
<evidence type="ECO:0000259" key="13">
    <source>
        <dbReference type="PROSITE" id="PS50835"/>
    </source>
</evidence>
<dbReference type="InterPro" id="IPR011162">
    <property type="entry name" value="MHC_I/II-like_Ag-recog"/>
</dbReference>
<accession>A0A803TQH7</accession>
<dbReference type="Pfam" id="PF07654">
    <property type="entry name" value="C1-set"/>
    <property type="match status" value="1"/>
</dbReference>
<feature type="region of interest" description="Disordered" evidence="11">
    <location>
        <begin position="438"/>
        <end position="506"/>
    </location>
</feature>
<proteinExistence type="inferred from homology"/>
<feature type="compositionally biased region" description="Basic and acidic residues" evidence="11">
    <location>
        <begin position="480"/>
        <end position="496"/>
    </location>
</feature>
<dbReference type="GO" id="GO:0009897">
    <property type="term" value="C:external side of plasma membrane"/>
    <property type="evidence" value="ECO:0000318"/>
    <property type="project" value="GO_Central"/>
</dbReference>
<evidence type="ECO:0000313" key="15">
    <source>
        <dbReference type="Proteomes" id="UP000001646"/>
    </source>
</evidence>
<comment type="subcellular location">
    <subcellularLocation>
        <location evidence="1">Membrane</location>
        <topology evidence="1">Single-pass type I membrane protein</topology>
    </subcellularLocation>
</comment>
<feature type="domain" description="Ig-like" evidence="13">
    <location>
        <begin position="312"/>
        <end position="398"/>
    </location>
</feature>
<dbReference type="AlphaFoldDB" id="A0A803TQH7"/>
<feature type="compositionally biased region" description="Polar residues" evidence="11">
    <location>
        <begin position="452"/>
        <end position="466"/>
    </location>
</feature>
<evidence type="ECO:0000256" key="2">
    <source>
        <dbReference type="ARBA" id="ARBA00022451"/>
    </source>
</evidence>
<dbReference type="SUPFAM" id="SSF48726">
    <property type="entry name" value="Immunoglobulin"/>
    <property type="match status" value="1"/>
</dbReference>
<evidence type="ECO:0000256" key="12">
    <source>
        <dbReference type="SAM" id="Phobius"/>
    </source>
</evidence>
<dbReference type="GeneTree" id="ENSGT01120000271826"/>
<evidence type="ECO:0000256" key="8">
    <source>
        <dbReference type="ARBA" id="ARBA00023157"/>
    </source>
</evidence>
<keyword evidence="4" id="KW-0732">Signal</keyword>
<keyword evidence="3 12" id="KW-0812">Transmembrane</keyword>
<dbReference type="InterPro" id="IPR007110">
    <property type="entry name" value="Ig-like_dom"/>
</dbReference>
<name>A0A803TQH7_ANOCA</name>
<dbReference type="GO" id="GO:0042612">
    <property type="term" value="C:MHC class I protein complex"/>
    <property type="evidence" value="ECO:0007669"/>
    <property type="project" value="UniProtKB-KW"/>
</dbReference>
<reference evidence="14" key="2">
    <citation type="submission" date="2025-08" db="UniProtKB">
        <authorList>
            <consortium name="Ensembl"/>
        </authorList>
    </citation>
    <scope>IDENTIFICATION</scope>
</reference>
<evidence type="ECO:0000313" key="14">
    <source>
        <dbReference type="Ensembl" id="ENSACAP00000037467.1"/>
    </source>
</evidence>
<keyword evidence="9" id="KW-0325">Glycoprotein</keyword>
<keyword evidence="7 12" id="KW-0472">Membrane</keyword>
<evidence type="ECO:0000256" key="3">
    <source>
        <dbReference type="ARBA" id="ARBA00022692"/>
    </source>
</evidence>
<dbReference type="GO" id="GO:0006955">
    <property type="term" value="P:immune response"/>
    <property type="evidence" value="ECO:0000318"/>
    <property type="project" value="GO_Central"/>
</dbReference>
<dbReference type="InterPro" id="IPR003597">
    <property type="entry name" value="Ig_C1-set"/>
</dbReference>
<evidence type="ECO:0000256" key="6">
    <source>
        <dbReference type="ARBA" id="ARBA00022989"/>
    </source>
</evidence>
<organism evidence="14 15">
    <name type="scientific">Anolis carolinensis</name>
    <name type="common">Green anole</name>
    <name type="synonym">American chameleon</name>
    <dbReference type="NCBI Taxonomy" id="28377"/>
    <lineage>
        <taxon>Eukaryota</taxon>
        <taxon>Metazoa</taxon>
        <taxon>Chordata</taxon>
        <taxon>Craniata</taxon>
        <taxon>Vertebrata</taxon>
        <taxon>Euteleostomi</taxon>
        <taxon>Lepidosauria</taxon>
        <taxon>Squamata</taxon>
        <taxon>Bifurcata</taxon>
        <taxon>Unidentata</taxon>
        <taxon>Episquamata</taxon>
        <taxon>Toxicofera</taxon>
        <taxon>Iguania</taxon>
        <taxon>Dactyloidae</taxon>
        <taxon>Anolis</taxon>
    </lineage>
</organism>
<evidence type="ECO:0000256" key="4">
    <source>
        <dbReference type="ARBA" id="ARBA00022729"/>
    </source>
</evidence>
<dbReference type="PANTHER" id="PTHR16675">
    <property type="entry name" value="MHC CLASS I-RELATED"/>
    <property type="match status" value="1"/>
</dbReference>
<keyword evidence="6 12" id="KW-1133">Transmembrane helix</keyword>
<dbReference type="InterPro" id="IPR001039">
    <property type="entry name" value="MHC_I_a_a1/a2"/>
</dbReference>
<dbReference type="GO" id="GO:0002474">
    <property type="term" value="P:antigen processing and presentation of peptide antigen via MHC class I"/>
    <property type="evidence" value="ECO:0007669"/>
    <property type="project" value="UniProtKB-KW"/>
</dbReference>
<dbReference type="SUPFAM" id="SSF54452">
    <property type="entry name" value="MHC antigen-recognition domain"/>
    <property type="match status" value="1"/>
</dbReference>
<reference evidence="14" key="1">
    <citation type="submission" date="2009-12" db="EMBL/GenBank/DDBJ databases">
        <title>The Genome Sequence of Anolis carolinensis (Green Anole Lizard).</title>
        <authorList>
            <consortium name="The Genome Sequencing Platform"/>
            <person name="Di Palma F."/>
            <person name="Alfoldi J."/>
            <person name="Heiman D."/>
            <person name="Young S."/>
            <person name="Grabherr M."/>
            <person name="Johnson J."/>
            <person name="Lander E.S."/>
            <person name="Lindblad-Toh K."/>
        </authorList>
    </citation>
    <scope>NUCLEOTIDE SEQUENCE [LARGE SCALE GENOMIC DNA]</scope>
    <source>
        <strain evidence="14">JBL SC #1</strain>
    </source>
</reference>
<keyword evidence="2" id="KW-0490">MHC I</keyword>
<dbReference type="FunFam" id="3.30.500.10:FF:000017">
    <property type="entry name" value="Uncharacterized protein"/>
    <property type="match status" value="1"/>
</dbReference>
<dbReference type="InterPro" id="IPR036179">
    <property type="entry name" value="Ig-like_dom_sf"/>
</dbReference>
<evidence type="ECO:0000256" key="5">
    <source>
        <dbReference type="ARBA" id="ARBA00022859"/>
    </source>
</evidence>
<dbReference type="PANTHER" id="PTHR16675:SF242">
    <property type="entry name" value="MAJOR HISTOCOMPATIBILITY COMPLEX CLASS I-RELATED GENE PROTEIN"/>
    <property type="match status" value="1"/>
</dbReference>
<evidence type="ECO:0000256" key="10">
    <source>
        <dbReference type="RuleBase" id="RU004439"/>
    </source>
</evidence>
<evidence type="ECO:0000256" key="9">
    <source>
        <dbReference type="ARBA" id="ARBA00023180"/>
    </source>
</evidence>